<name>A0A0M4GDN7_9BACI</name>
<accession>A0A0M4GDN7</accession>
<dbReference type="InterPro" id="IPR056238">
    <property type="entry name" value="YunG-like"/>
</dbReference>
<dbReference type="PATRIC" id="fig|1441095.3.peg.4478"/>
<protein>
    <recommendedName>
        <fullName evidence="3">YunG</fullName>
    </recommendedName>
</protein>
<sequence length="119" mass="13719">MGGREQVDRKIRNILFKAWSFESSSQWSKGNPAKGQCGVTALVINDLFGGDIFKTKTEGGWHFYNLINGERCDYTESQFTKPIQYLDVVSSRQEAFADTNENQYMYLKQKVNLLRSSYK</sequence>
<evidence type="ECO:0000313" key="2">
    <source>
        <dbReference type="Proteomes" id="UP000067625"/>
    </source>
</evidence>
<dbReference type="Proteomes" id="UP000067625">
    <property type="component" value="Chromosome"/>
</dbReference>
<reference evidence="2" key="1">
    <citation type="submission" date="2015-08" db="EMBL/GenBank/DDBJ databases">
        <title>Genome sequencing project for genomic taxonomy and phylogenomics of Bacillus-like bacteria.</title>
        <authorList>
            <person name="Liu B."/>
            <person name="Wang J."/>
            <person name="Zhu Y."/>
            <person name="Liu G."/>
            <person name="Chen Q."/>
            <person name="Chen Z."/>
            <person name="Lan J."/>
            <person name="Che J."/>
            <person name="Ge C."/>
            <person name="Shi H."/>
            <person name="Pan Z."/>
            <person name="Liu X."/>
        </authorList>
    </citation>
    <scope>NUCLEOTIDE SEQUENCE [LARGE SCALE GENOMIC DNA]</scope>
    <source>
        <strain evidence="2">FJAT-4402</strain>
    </source>
</reference>
<dbReference type="AlphaFoldDB" id="A0A0M4GDN7"/>
<organism evidence="1 2">
    <name type="scientific">Bacillus gobiensis</name>
    <dbReference type="NCBI Taxonomy" id="1441095"/>
    <lineage>
        <taxon>Bacteria</taxon>
        <taxon>Bacillati</taxon>
        <taxon>Bacillota</taxon>
        <taxon>Bacilli</taxon>
        <taxon>Bacillales</taxon>
        <taxon>Bacillaceae</taxon>
        <taxon>Bacillus</taxon>
    </lineage>
</organism>
<dbReference type="STRING" id="1441095.AM592_20235"/>
<reference evidence="1 2" key="2">
    <citation type="journal article" date="2016" name="Int. J. Syst. Evol. Microbiol.">
        <title>Bacillus gobiensis sp. nov., isolated from a soil sample.</title>
        <authorList>
            <person name="Liu B."/>
            <person name="Liu G.H."/>
            <person name="Cetin S."/>
            <person name="Schumann P."/>
            <person name="Pan Z.Z."/>
            <person name="Chen Q.Q."/>
        </authorList>
    </citation>
    <scope>NUCLEOTIDE SEQUENCE [LARGE SCALE GENOMIC DNA]</scope>
    <source>
        <strain evidence="1 2">FJAT-4402</strain>
    </source>
</reference>
<evidence type="ECO:0008006" key="3">
    <source>
        <dbReference type="Google" id="ProtNLM"/>
    </source>
</evidence>
<dbReference type="Pfam" id="PF24585">
    <property type="entry name" value="YunG"/>
    <property type="match status" value="1"/>
</dbReference>
<evidence type="ECO:0000313" key="1">
    <source>
        <dbReference type="EMBL" id="ALC84340.1"/>
    </source>
</evidence>
<keyword evidence="2" id="KW-1185">Reference proteome</keyword>
<proteinExistence type="predicted"/>
<gene>
    <name evidence="1" type="ORF">AM592_20235</name>
</gene>
<dbReference type="EMBL" id="CP012600">
    <property type="protein sequence ID" value="ALC84340.1"/>
    <property type="molecule type" value="Genomic_DNA"/>
</dbReference>